<feature type="compositionally biased region" description="Low complexity" evidence="1">
    <location>
        <begin position="24"/>
        <end position="33"/>
    </location>
</feature>
<proteinExistence type="predicted"/>
<reference evidence="2" key="1">
    <citation type="submission" date="2014-11" db="EMBL/GenBank/DDBJ databases">
        <authorList>
            <person name="Amaro Gonzalez C."/>
        </authorList>
    </citation>
    <scope>NUCLEOTIDE SEQUENCE</scope>
</reference>
<evidence type="ECO:0000313" key="2">
    <source>
        <dbReference type="EMBL" id="JAH30445.1"/>
    </source>
</evidence>
<sequence>MQPLVCLINFPGNPDREKQRPSQRRGQWGTWGTRPRRRSPSSAPSLVQIEVLEGCSAFMWRAGTIPLYLHLSITKHTTRLTNSPSPHYTTRVTSLHYPHYTTRRSISITTIHHHSNTPPE</sequence>
<dbReference type="EMBL" id="GBXM01078132">
    <property type="protein sequence ID" value="JAH30445.1"/>
    <property type="molecule type" value="Transcribed_RNA"/>
</dbReference>
<dbReference type="AlphaFoldDB" id="A0A0E9RPW6"/>
<protein>
    <submittedName>
        <fullName evidence="2">Uncharacterized protein</fullName>
    </submittedName>
</protein>
<accession>A0A0E9RPW6</accession>
<reference evidence="2" key="2">
    <citation type="journal article" date="2015" name="Fish Shellfish Immunol.">
        <title>Early steps in the European eel (Anguilla anguilla)-Vibrio vulnificus interaction in the gills: Role of the RtxA13 toxin.</title>
        <authorList>
            <person name="Callol A."/>
            <person name="Pajuelo D."/>
            <person name="Ebbesson L."/>
            <person name="Teles M."/>
            <person name="MacKenzie S."/>
            <person name="Amaro C."/>
        </authorList>
    </citation>
    <scope>NUCLEOTIDE SEQUENCE</scope>
</reference>
<name>A0A0E9RPW6_ANGAN</name>
<organism evidence="2">
    <name type="scientific">Anguilla anguilla</name>
    <name type="common">European freshwater eel</name>
    <name type="synonym">Muraena anguilla</name>
    <dbReference type="NCBI Taxonomy" id="7936"/>
    <lineage>
        <taxon>Eukaryota</taxon>
        <taxon>Metazoa</taxon>
        <taxon>Chordata</taxon>
        <taxon>Craniata</taxon>
        <taxon>Vertebrata</taxon>
        <taxon>Euteleostomi</taxon>
        <taxon>Actinopterygii</taxon>
        <taxon>Neopterygii</taxon>
        <taxon>Teleostei</taxon>
        <taxon>Anguilliformes</taxon>
        <taxon>Anguillidae</taxon>
        <taxon>Anguilla</taxon>
    </lineage>
</organism>
<evidence type="ECO:0000256" key="1">
    <source>
        <dbReference type="SAM" id="MobiDB-lite"/>
    </source>
</evidence>
<feature type="region of interest" description="Disordered" evidence="1">
    <location>
        <begin position="11"/>
        <end position="44"/>
    </location>
</feature>